<name>A0A1G6ZD19_9FLAO</name>
<dbReference type="Gene3D" id="1.10.290.10">
    <property type="entry name" value="Topoisomerase I, domain 4"/>
    <property type="match status" value="1"/>
</dbReference>
<dbReference type="Gene3D" id="1.10.460.10">
    <property type="entry name" value="Topoisomerase I, domain 2"/>
    <property type="match status" value="1"/>
</dbReference>
<evidence type="ECO:0000259" key="12">
    <source>
        <dbReference type="PROSITE" id="PS52039"/>
    </source>
</evidence>
<organism evidence="13 14">
    <name type="scientific">Riemerella columbipharyngis</name>
    <dbReference type="NCBI Taxonomy" id="1071918"/>
    <lineage>
        <taxon>Bacteria</taxon>
        <taxon>Pseudomonadati</taxon>
        <taxon>Bacteroidota</taxon>
        <taxon>Flavobacteriia</taxon>
        <taxon>Flavobacteriales</taxon>
        <taxon>Weeksellaceae</taxon>
        <taxon>Riemerella</taxon>
    </lineage>
</organism>
<dbReference type="Gene3D" id="2.70.20.10">
    <property type="entry name" value="Topoisomerase I, domain 3"/>
    <property type="match status" value="1"/>
</dbReference>
<dbReference type="STRING" id="1071918.SAMN05421544_10240"/>
<dbReference type="PANTHER" id="PTHR11390:SF21">
    <property type="entry name" value="DNA TOPOISOMERASE 3-ALPHA"/>
    <property type="match status" value="1"/>
</dbReference>
<feature type="domain" description="Toprim" evidence="11">
    <location>
        <begin position="1"/>
        <end position="139"/>
    </location>
</feature>
<dbReference type="GO" id="GO:0043597">
    <property type="term" value="C:cytoplasmic replication fork"/>
    <property type="evidence" value="ECO:0007669"/>
    <property type="project" value="TreeGrafter"/>
</dbReference>
<evidence type="ECO:0000256" key="10">
    <source>
        <dbReference type="ARBA" id="ARBA00032877"/>
    </source>
</evidence>
<evidence type="ECO:0000256" key="9">
    <source>
        <dbReference type="ARBA" id="ARBA00032235"/>
    </source>
</evidence>
<proteinExistence type="inferred from homology"/>
<dbReference type="RefSeq" id="WP_245688785.1">
    <property type="nucleotide sequence ID" value="NZ_FNAS01000002.1"/>
</dbReference>
<dbReference type="InterPro" id="IPR000380">
    <property type="entry name" value="Topo_IA"/>
</dbReference>
<dbReference type="PROSITE" id="PS50880">
    <property type="entry name" value="TOPRIM"/>
    <property type="match status" value="1"/>
</dbReference>
<dbReference type="CDD" id="cd03362">
    <property type="entry name" value="TOPRIM_TopoIA_TopoIII"/>
    <property type="match status" value="1"/>
</dbReference>
<evidence type="ECO:0000313" key="14">
    <source>
        <dbReference type="Proteomes" id="UP000198517"/>
    </source>
</evidence>
<dbReference type="InterPro" id="IPR023406">
    <property type="entry name" value="Topo_IA_AS"/>
</dbReference>
<dbReference type="Proteomes" id="UP000198517">
    <property type="component" value="Unassembled WGS sequence"/>
</dbReference>
<dbReference type="GO" id="GO:0006310">
    <property type="term" value="P:DNA recombination"/>
    <property type="evidence" value="ECO:0007669"/>
    <property type="project" value="TreeGrafter"/>
</dbReference>
<dbReference type="InterPro" id="IPR003602">
    <property type="entry name" value="Topo_IA_DNA-bd_dom"/>
</dbReference>
<dbReference type="GO" id="GO:0006265">
    <property type="term" value="P:DNA topological change"/>
    <property type="evidence" value="ECO:0007669"/>
    <property type="project" value="InterPro"/>
</dbReference>
<dbReference type="Pfam" id="PF01131">
    <property type="entry name" value="Topoisom_bac"/>
    <property type="match status" value="1"/>
</dbReference>
<dbReference type="EC" id="5.6.2.1" evidence="3"/>
<dbReference type="SUPFAM" id="SSF56712">
    <property type="entry name" value="Prokaryotic type I DNA topoisomerase"/>
    <property type="match status" value="1"/>
</dbReference>
<evidence type="ECO:0000256" key="8">
    <source>
        <dbReference type="ARBA" id="ARBA00031985"/>
    </source>
</evidence>
<gene>
    <name evidence="13" type="ORF">SAMN05421544_10240</name>
</gene>
<dbReference type="PRINTS" id="PR00417">
    <property type="entry name" value="PRTPISMRASEI"/>
</dbReference>
<evidence type="ECO:0000259" key="11">
    <source>
        <dbReference type="PROSITE" id="PS50880"/>
    </source>
</evidence>
<dbReference type="PANTHER" id="PTHR11390">
    <property type="entry name" value="PROKARYOTIC DNA TOPOISOMERASE"/>
    <property type="match status" value="1"/>
</dbReference>
<evidence type="ECO:0000256" key="4">
    <source>
        <dbReference type="ARBA" id="ARBA00023029"/>
    </source>
</evidence>
<dbReference type="InterPro" id="IPR034144">
    <property type="entry name" value="TOPRIM_TopoIII"/>
</dbReference>
<dbReference type="Pfam" id="PF13342">
    <property type="entry name" value="Toprim_Crpt"/>
    <property type="match status" value="1"/>
</dbReference>
<accession>A0A1G6ZD19</accession>
<keyword evidence="14" id="KW-1185">Reference proteome</keyword>
<evidence type="ECO:0000256" key="6">
    <source>
        <dbReference type="ARBA" id="ARBA00023235"/>
    </source>
</evidence>
<dbReference type="SMART" id="SM00493">
    <property type="entry name" value="TOPRIM"/>
    <property type="match status" value="1"/>
</dbReference>
<feature type="domain" description="Topo IA-type catalytic" evidence="12">
    <location>
        <begin position="157"/>
        <end position="597"/>
    </location>
</feature>
<dbReference type="GO" id="GO:0003917">
    <property type="term" value="F:DNA topoisomerase type I (single strand cut, ATP-independent) activity"/>
    <property type="evidence" value="ECO:0007669"/>
    <property type="project" value="UniProtKB-EC"/>
</dbReference>
<evidence type="ECO:0000256" key="2">
    <source>
        <dbReference type="ARBA" id="ARBA00009446"/>
    </source>
</evidence>
<keyword evidence="6 13" id="KW-0413">Isomerase</keyword>
<dbReference type="InterPro" id="IPR013824">
    <property type="entry name" value="Topo_IA_cen_sub1"/>
</dbReference>
<dbReference type="InterPro" id="IPR006171">
    <property type="entry name" value="TOPRIM_dom"/>
</dbReference>
<evidence type="ECO:0000256" key="5">
    <source>
        <dbReference type="ARBA" id="ARBA00023125"/>
    </source>
</evidence>
<keyword evidence="4" id="KW-0799">Topoisomerase</keyword>
<dbReference type="InterPro" id="IPR013497">
    <property type="entry name" value="Topo_IA_cen"/>
</dbReference>
<dbReference type="GO" id="GO:0006281">
    <property type="term" value="P:DNA repair"/>
    <property type="evidence" value="ECO:0007669"/>
    <property type="project" value="TreeGrafter"/>
</dbReference>
<evidence type="ECO:0000313" key="13">
    <source>
        <dbReference type="EMBL" id="SDE00352.1"/>
    </source>
</evidence>
<dbReference type="InterPro" id="IPR013826">
    <property type="entry name" value="Topo_IA_cen_sub3"/>
</dbReference>
<dbReference type="PROSITE" id="PS52039">
    <property type="entry name" value="TOPO_IA_2"/>
    <property type="match status" value="1"/>
</dbReference>
<dbReference type="InterPro" id="IPR013825">
    <property type="entry name" value="Topo_IA_cen_sub2"/>
</dbReference>
<dbReference type="InterPro" id="IPR023405">
    <property type="entry name" value="Topo_IA_core_domain"/>
</dbReference>
<dbReference type="InterPro" id="IPR003601">
    <property type="entry name" value="Topo_IA_2"/>
</dbReference>
<sequence length="704" mass="80328">MKLIIAEKPAQARDYANALGGFTRKDGYLESSEYYITWCFGHLVELAKDTAYREGTKWEKSYLPLLPKTFQYSIGTDAKGNVDAGKKKQLDLIKTLADKSSEIINATDADREGELIFRYVYNYLKLDKPFKRLWMISSLTKGDILKGFSNLLSSDEVKNLSKSGYARAISDWLIGINGTQSATLQLGGGQLLSIGRVQTAILKIICERYLKNKDFKTSYTYRLKANHNQPLEFDSKTAIFETELIANNYLNQLDKQKHQFVNSETKTTQQAPPLLFSIDTLIVSCNKLFNLSGQETLNIAQSLYEKKLTTYPRTDSNYINEENFSNLKKFIPSLSQELLQIDFYFSVEKPKSVNAEKLTGSHDAIVPTGQTDNYEGLTEKEKQVYQLILRRCLESFSTPAQYEKTTYKFLNNTIKFTTNTSILIDSGWKRYSLQNTEKDENQDEDEKAFKLDLKPNEFVPVTEFEIVKIESKPPALYTDANLTPALTHIDKFLQEENPALYQELKQKIDLKDVQIGTQATRPAIIERLKKLNLIKVEKKKYIPTETGLNYYNTIKDLQVSNIANTAILEKQLKDIQEGNISENQFYTELNQYVTNVVNDIFSLQNNTITKTKQTKKAIGICPKCKKGNVIEGKKGFGCTEWKQGCDFVIWKQIAGKKITESNVKSLIEKGTTSKIKGFKSKAGKPFEAKLTLNDDFRVEFNFNF</sequence>
<comment type="similarity">
    <text evidence="2">Belongs to the type IA topoisomerase family.</text>
</comment>
<dbReference type="GO" id="GO:0003677">
    <property type="term" value="F:DNA binding"/>
    <property type="evidence" value="ECO:0007669"/>
    <property type="project" value="UniProtKB-KW"/>
</dbReference>
<keyword evidence="5" id="KW-0238">DNA-binding</keyword>
<evidence type="ECO:0000256" key="3">
    <source>
        <dbReference type="ARBA" id="ARBA00012891"/>
    </source>
</evidence>
<dbReference type="SMART" id="SM00436">
    <property type="entry name" value="TOP1Bc"/>
    <property type="match status" value="1"/>
</dbReference>
<protein>
    <recommendedName>
        <fullName evidence="3">DNA topoisomerase</fullName>
        <ecNumber evidence="3">5.6.2.1</ecNumber>
    </recommendedName>
    <alternativeName>
        <fullName evidence="10">Omega-protein</fullName>
    </alternativeName>
    <alternativeName>
        <fullName evidence="9">Relaxing enzyme</fullName>
    </alternativeName>
    <alternativeName>
        <fullName evidence="7">Swivelase</fullName>
    </alternativeName>
    <alternativeName>
        <fullName evidence="8">Untwisting enzyme</fullName>
    </alternativeName>
</protein>
<evidence type="ECO:0000256" key="1">
    <source>
        <dbReference type="ARBA" id="ARBA00000213"/>
    </source>
</evidence>
<dbReference type="SMART" id="SM00437">
    <property type="entry name" value="TOP1Ac"/>
    <property type="match status" value="1"/>
</dbReference>
<dbReference type="EMBL" id="FNAS01000002">
    <property type="protein sequence ID" value="SDE00352.1"/>
    <property type="molecule type" value="Genomic_DNA"/>
</dbReference>
<dbReference type="AlphaFoldDB" id="A0A1G6ZD19"/>
<evidence type="ECO:0000256" key="7">
    <source>
        <dbReference type="ARBA" id="ARBA00030003"/>
    </source>
</evidence>
<dbReference type="PROSITE" id="PS00396">
    <property type="entry name" value="TOPO_IA_1"/>
    <property type="match status" value="1"/>
</dbReference>
<dbReference type="Pfam" id="PF01751">
    <property type="entry name" value="Toprim"/>
    <property type="match status" value="1"/>
</dbReference>
<comment type="catalytic activity">
    <reaction evidence="1">
        <text>ATP-independent breakage of single-stranded DNA, followed by passage and rejoining.</text>
        <dbReference type="EC" id="5.6.2.1"/>
    </reaction>
</comment>
<reference evidence="13 14" key="1">
    <citation type="submission" date="2016-10" db="EMBL/GenBank/DDBJ databases">
        <authorList>
            <person name="de Groot N.N."/>
        </authorList>
    </citation>
    <scope>NUCLEOTIDE SEQUENCE [LARGE SCALE GENOMIC DNA]</scope>
    <source>
        <strain evidence="13 14">DSM 24015</strain>
    </source>
</reference>
<dbReference type="InterPro" id="IPR025589">
    <property type="entry name" value="Toprim_C_rpt"/>
</dbReference>
<dbReference type="Gene3D" id="3.40.50.140">
    <property type="match status" value="1"/>
</dbReference>